<dbReference type="Pfam" id="PF01336">
    <property type="entry name" value="tRNA_anti-codon"/>
    <property type="match status" value="1"/>
</dbReference>
<evidence type="ECO:0000256" key="4">
    <source>
        <dbReference type="ARBA" id="ARBA00022490"/>
    </source>
</evidence>
<evidence type="ECO:0000313" key="15">
    <source>
        <dbReference type="Proteomes" id="UP000694700"/>
    </source>
</evidence>
<evidence type="ECO:0000256" key="11">
    <source>
        <dbReference type="ARBA" id="ARBA00039867"/>
    </source>
</evidence>
<dbReference type="Pfam" id="PF20917">
    <property type="entry name" value="AsnRS_N"/>
    <property type="match status" value="1"/>
</dbReference>
<dbReference type="PANTHER" id="PTHR22594:SF16">
    <property type="entry name" value="ASPARAGINE--TRNA LIGASE, CYTOPLASMIC"/>
    <property type="match status" value="1"/>
</dbReference>
<evidence type="ECO:0000256" key="3">
    <source>
        <dbReference type="ARBA" id="ARBA00012816"/>
    </source>
</evidence>
<dbReference type="InterPro" id="IPR004365">
    <property type="entry name" value="NA-bd_OB_tRNA"/>
</dbReference>
<dbReference type="InterPro" id="IPR002312">
    <property type="entry name" value="Asp/Asn-tRNA-synth_IIb"/>
</dbReference>
<evidence type="ECO:0000256" key="2">
    <source>
        <dbReference type="ARBA" id="ARBA00008226"/>
    </source>
</evidence>
<evidence type="ECO:0000256" key="8">
    <source>
        <dbReference type="ARBA" id="ARBA00022917"/>
    </source>
</evidence>
<evidence type="ECO:0000313" key="14">
    <source>
        <dbReference type="Ensembl" id="ENSCCRP00015051050.1"/>
    </source>
</evidence>
<sequence length="523" mass="60018">IYQHVTNTTLYVSDKQGSDVDGDGSEQKPFKTPLKALLFVGKEPFPVIYVDSQKEGEVLVPDINAEDAERREKNLEEAKKIVMENDPSLPEPKTVRNLLQEHIIVCFDMFARVFSGKNLLFIVLRDGTGFLQCVLTDKLCQCYNGLVLSTESTVALYGTVKPVPEGKQAPGGHELHCDFWKLIGLAPAGGADNLLNEESDVDVQLNNRHMMIRGENVSKILKVRSTVTQCFRDHFFSRGYYEITPPTLVQTQVEGGSTLFGLNYFGENAYLTQSSQLYLETCIPALGDTFCIAQSYRAEQSRTRRHLSEYTHIEAECPFMTYEDLLNRLEDLVCDVVDRVLKSPAAQLLYDINPDFKPPKRPFKRMNYTEAIEWLKEHNIKKDDGTFYEFGEDIPEAPERLMTDSINETILLCRFPAEIKSFYMQRCAEDRRLTESVDVLMPNVGEIVGGSMRIWDAEELLEGYKREEIDPTPYYWYTDQRKFGTCPHGGYGLGLERFLTWLLNRHHIRDVCLYPRFIQRCRP</sequence>
<dbReference type="FunFam" id="3.30.930.10:FF:000040">
    <property type="entry name" value="Asparagine--tRNA ligase, cytoplasmic"/>
    <property type="match status" value="1"/>
</dbReference>
<name>A0A8C1VG12_CYPCA</name>
<accession>A0A8C1VG12</accession>
<dbReference type="Gene3D" id="3.30.1910.20">
    <property type="entry name" value="asparaginyl-tRNA synthetase, N-terminal domain"/>
    <property type="match status" value="1"/>
</dbReference>
<dbReference type="InterPro" id="IPR012340">
    <property type="entry name" value="NA-bd_OB-fold"/>
</dbReference>
<dbReference type="EC" id="6.1.1.22" evidence="3"/>
<keyword evidence="9" id="KW-0030">Aminoacyl-tRNA synthetase</keyword>
<keyword evidence="6" id="KW-0547">Nucleotide-binding</keyword>
<proteinExistence type="inferred from homology"/>
<dbReference type="NCBIfam" id="TIGR00457">
    <property type="entry name" value="asnS"/>
    <property type="match status" value="1"/>
</dbReference>
<evidence type="ECO:0000256" key="10">
    <source>
        <dbReference type="ARBA" id="ARBA00029886"/>
    </source>
</evidence>
<dbReference type="Pfam" id="PF00152">
    <property type="entry name" value="tRNA-synt_2"/>
    <property type="match status" value="1"/>
</dbReference>
<dbReference type="SUPFAM" id="SSF55681">
    <property type="entry name" value="Class II aaRS and biotin synthetases"/>
    <property type="match status" value="1"/>
</dbReference>
<dbReference type="PROSITE" id="PS50862">
    <property type="entry name" value="AA_TRNA_LIGASE_II"/>
    <property type="match status" value="1"/>
</dbReference>
<dbReference type="Proteomes" id="UP000694700">
    <property type="component" value="Unplaced"/>
</dbReference>
<dbReference type="SUPFAM" id="SSF50249">
    <property type="entry name" value="Nucleic acid-binding proteins"/>
    <property type="match status" value="1"/>
</dbReference>
<dbReference type="Gene3D" id="3.30.930.10">
    <property type="entry name" value="Bira Bifunctional Protein, Domain 2"/>
    <property type="match status" value="1"/>
</dbReference>
<feature type="domain" description="Aminoacyl-transfer RNA synthetases class-II family profile" evidence="13">
    <location>
        <begin position="221"/>
        <end position="515"/>
    </location>
</feature>
<protein>
    <recommendedName>
        <fullName evidence="11">Asparagine--tRNA ligase, cytoplasmic</fullName>
        <ecNumber evidence="3">6.1.1.22</ecNumber>
    </recommendedName>
    <alternativeName>
        <fullName evidence="10">Asparaginyl-tRNA synthetase</fullName>
    </alternativeName>
</protein>
<dbReference type="GO" id="GO:0006421">
    <property type="term" value="P:asparaginyl-tRNA aminoacylation"/>
    <property type="evidence" value="ECO:0007669"/>
    <property type="project" value="InterPro"/>
</dbReference>
<reference evidence="14" key="1">
    <citation type="submission" date="2025-08" db="UniProtKB">
        <authorList>
            <consortium name="Ensembl"/>
        </authorList>
    </citation>
    <scope>IDENTIFICATION</scope>
</reference>
<evidence type="ECO:0000256" key="9">
    <source>
        <dbReference type="ARBA" id="ARBA00023146"/>
    </source>
</evidence>
<dbReference type="PANTHER" id="PTHR22594">
    <property type="entry name" value="ASPARTYL/LYSYL-TRNA SYNTHETASE"/>
    <property type="match status" value="1"/>
</dbReference>
<dbReference type="CDD" id="cd00776">
    <property type="entry name" value="AsxRS_core"/>
    <property type="match status" value="1"/>
</dbReference>
<organism evidence="14 15">
    <name type="scientific">Cyprinus carpio</name>
    <name type="common">Common carp</name>
    <dbReference type="NCBI Taxonomy" id="7962"/>
    <lineage>
        <taxon>Eukaryota</taxon>
        <taxon>Metazoa</taxon>
        <taxon>Chordata</taxon>
        <taxon>Craniata</taxon>
        <taxon>Vertebrata</taxon>
        <taxon>Euteleostomi</taxon>
        <taxon>Actinopterygii</taxon>
        <taxon>Neopterygii</taxon>
        <taxon>Teleostei</taxon>
        <taxon>Ostariophysi</taxon>
        <taxon>Cypriniformes</taxon>
        <taxon>Cyprinidae</taxon>
        <taxon>Cyprininae</taxon>
        <taxon>Cyprinus</taxon>
    </lineage>
</organism>
<dbReference type="InterPro" id="IPR006195">
    <property type="entry name" value="aa-tRNA-synth_II"/>
</dbReference>
<comment type="similarity">
    <text evidence="2">Belongs to the class-II aminoacyl-tRNA synthetase family.</text>
</comment>
<comment type="catalytic activity">
    <reaction evidence="12">
        <text>tRNA(Asn) + L-asparagine + ATP = L-asparaginyl-tRNA(Asn) + AMP + diphosphate + H(+)</text>
        <dbReference type="Rhea" id="RHEA:11180"/>
        <dbReference type="Rhea" id="RHEA-COMP:9659"/>
        <dbReference type="Rhea" id="RHEA-COMP:9674"/>
        <dbReference type="ChEBI" id="CHEBI:15378"/>
        <dbReference type="ChEBI" id="CHEBI:30616"/>
        <dbReference type="ChEBI" id="CHEBI:33019"/>
        <dbReference type="ChEBI" id="CHEBI:58048"/>
        <dbReference type="ChEBI" id="CHEBI:78442"/>
        <dbReference type="ChEBI" id="CHEBI:78515"/>
        <dbReference type="ChEBI" id="CHEBI:456215"/>
        <dbReference type="EC" id="6.1.1.22"/>
    </reaction>
</comment>
<keyword evidence="7" id="KW-0067">ATP-binding</keyword>
<dbReference type="AlphaFoldDB" id="A0A8C1VG12"/>
<dbReference type="GO" id="GO:0003676">
    <property type="term" value="F:nucleic acid binding"/>
    <property type="evidence" value="ECO:0007669"/>
    <property type="project" value="InterPro"/>
</dbReference>
<dbReference type="GO" id="GO:0005737">
    <property type="term" value="C:cytoplasm"/>
    <property type="evidence" value="ECO:0007669"/>
    <property type="project" value="UniProtKB-SubCell"/>
</dbReference>
<evidence type="ECO:0000256" key="7">
    <source>
        <dbReference type="ARBA" id="ARBA00022840"/>
    </source>
</evidence>
<dbReference type="InterPro" id="IPR004522">
    <property type="entry name" value="Asn-tRNA-ligase"/>
</dbReference>
<evidence type="ECO:0000256" key="6">
    <source>
        <dbReference type="ARBA" id="ARBA00022741"/>
    </source>
</evidence>
<evidence type="ECO:0000256" key="5">
    <source>
        <dbReference type="ARBA" id="ARBA00022598"/>
    </source>
</evidence>
<keyword evidence="4" id="KW-0963">Cytoplasm</keyword>
<dbReference type="Ensembl" id="ENSCCRT00015052765.1">
    <property type="protein sequence ID" value="ENSCCRP00015051050.1"/>
    <property type="gene ID" value="ENSCCRG00015020084.1"/>
</dbReference>
<evidence type="ECO:0000259" key="13">
    <source>
        <dbReference type="PROSITE" id="PS50862"/>
    </source>
</evidence>
<dbReference type="Gene3D" id="2.40.50.140">
    <property type="entry name" value="Nucleic acid-binding proteins"/>
    <property type="match status" value="1"/>
</dbReference>
<keyword evidence="5" id="KW-0436">Ligase</keyword>
<evidence type="ECO:0000256" key="12">
    <source>
        <dbReference type="ARBA" id="ARBA00047844"/>
    </source>
</evidence>
<dbReference type="InterPro" id="IPR045864">
    <property type="entry name" value="aa-tRNA-synth_II/BPL/LPL"/>
</dbReference>
<evidence type="ECO:0000256" key="1">
    <source>
        <dbReference type="ARBA" id="ARBA00004496"/>
    </source>
</evidence>
<dbReference type="GO" id="GO:0004816">
    <property type="term" value="F:asparagine-tRNA ligase activity"/>
    <property type="evidence" value="ECO:0007669"/>
    <property type="project" value="UniProtKB-EC"/>
</dbReference>
<dbReference type="InterPro" id="IPR004364">
    <property type="entry name" value="Aa-tRNA-synt_II"/>
</dbReference>
<comment type="subcellular location">
    <subcellularLocation>
        <location evidence="1">Cytoplasm</location>
    </subcellularLocation>
</comment>
<keyword evidence="8" id="KW-0648">Protein biosynthesis</keyword>
<dbReference type="InterPro" id="IPR048952">
    <property type="entry name" value="AsnRS_N"/>
</dbReference>
<dbReference type="GO" id="GO:0005524">
    <property type="term" value="F:ATP binding"/>
    <property type="evidence" value="ECO:0007669"/>
    <property type="project" value="UniProtKB-KW"/>
</dbReference>
<dbReference type="PRINTS" id="PR01042">
    <property type="entry name" value="TRNASYNTHASP"/>
</dbReference>
<dbReference type="CDD" id="cd04323">
    <property type="entry name" value="AsnRS_cyto_like_N"/>
    <property type="match status" value="1"/>
</dbReference>